<dbReference type="AlphaFoldDB" id="A0A917M4Y1"/>
<dbReference type="Gene3D" id="1.20.120.450">
    <property type="entry name" value="dinb family like domain"/>
    <property type="match status" value="1"/>
</dbReference>
<dbReference type="SUPFAM" id="SSF109854">
    <property type="entry name" value="DinB/YfiT-like putative metalloenzymes"/>
    <property type="match status" value="1"/>
</dbReference>
<evidence type="ECO:0000313" key="2">
    <source>
        <dbReference type="EMBL" id="GGG75699.1"/>
    </source>
</evidence>
<sequence length="162" mass="18480">MTALVFEYIRQTRKVFIELVDGLSIDELNTIPEGFRNNIAWNFGHIVVSTLGLCYRRTQVQPDRQIQFVESYAKGTKPEHWIGESEIHALKSQALNTIDLIEQDYKNGAFATVVPYSTATFGLEMDTIEEVLVMSLAHDNLHFGYANALRKAVHQQKSQLHK</sequence>
<protein>
    <recommendedName>
        <fullName evidence="1">DinB-like domain-containing protein</fullName>
    </recommendedName>
</protein>
<feature type="domain" description="DinB-like" evidence="1">
    <location>
        <begin position="9"/>
        <end position="145"/>
    </location>
</feature>
<dbReference type="InterPro" id="IPR024775">
    <property type="entry name" value="DinB-like"/>
</dbReference>
<dbReference type="InterPro" id="IPR034660">
    <property type="entry name" value="DinB/YfiT-like"/>
</dbReference>
<organism evidence="2 3">
    <name type="scientific">Parapedobacter pyrenivorans</name>
    <dbReference type="NCBI Taxonomy" id="1305674"/>
    <lineage>
        <taxon>Bacteria</taxon>
        <taxon>Pseudomonadati</taxon>
        <taxon>Bacteroidota</taxon>
        <taxon>Sphingobacteriia</taxon>
        <taxon>Sphingobacteriales</taxon>
        <taxon>Sphingobacteriaceae</taxon>
        <taxon>Parapedobacter</taxon>
    </lineage>
</organism>
<dbReference type="RefSeq" id="WP_188504276.1">
    <property type="nucleotide sequence ID" value="NZ_BMER01000001.1"/>
</dbReference>
<gene>
    <name evidence="2" type="ORF">GCM10007415_04160</name>
</gene>
<accession>A0A917M4Y1</accession>
<keyword evidence="3" id="KW-1185">Reference proteome</keyword>
<evidence type="ECO:0000259" key="1">
    <source>
        <dbReference type="Pfam" id="PF12867"/>
    </source>
</evidence>
<reference evidence="2" key="1">
    <citation type="journal article" date="2014" name="Int. J. Syst. Evol. Microbiol.">
        <title>Complete genome sequence of Corynebacterium casei LMG S-19264T (=DSM 44701T), isolated from a smear-ripened cheese.</title>
        <authorList>
            <consortium name="US DOE Joint Genome Institute (JGI-PGF)"/>
            <person name="Walter F."/>
            <person name="Albersmeier A."/>
            <person name="Kalinowski J."/>
            <person name="Ruckert C."/>
        </authorList>
    </citation>
    <scope>NUCLEOTIDE SEQUENCE</scope>
    <source>
        <strain evidence="2">CGMCC 1.12195</strain>
    </source>
</reference>
<dbReference type="EMBL" id="BMER01000001">
    <property type="protein sequence ID" value="GGG75699.1"/>
    <property type="molecule type" value="Genomic_DNA"/>
</dbReference>
<dbReference type="Pfam" id="PF12867">
    <property type="entry name" value="DinB_2"/>
    <property type="match status" value="1"/>
</dbReference>
<name>A0A917M4Y1_9SPHI</name>
<comment type="caution">
    <text evidence="2">The sequence shown here is derived from an EMBL/GenBank/DDBJ whole genome shotgun (WGS) entry which is preliminary data.</text>
</comment>
<evidence type="ECO:0000313" key="3">
    <source>
        <dbReference type="Proteomes" id="UP000660862"/>
    </source>
</evidence>
<proteinExistence type="predicted"/>
<reference evidence="2" key="2">
    <citation type="submission" date="2020-09" db="EMBL/GenBank/DDBJ databases">
        <authorList>
            <person name="Sun Q."/>
            <person name="Zhou Y."/>
        </authorList>
    </citation>
    <scope>NUCLEOTIDE SEQUENCE</scope>
    <source>
        <strain evidence="2">CGMCC 1.12195</strain>
    </source>
</reference>
<dbReference type="Proteomes" id="UP000660862">
    <property type="component" value="Unassembled WGS sequence"/>
</dbReference>